<proteinExistence type="predicted"/>
<reference evidence="2 3" key="1">
    <citation type="journal article" date="2018" name="PLoS ONE">
        <title>The draft genome of Kipferlia bialata reveals reductive genome evolution in fornicate parasites.</title>
        <authorList>
            <person name="Tanifuji G."/>
            <person name="Takabayashi S."/>
            <person name="Kume K."/>
            <person name="Takagi M."/>
            <person name="Nakayama T."/>
            <person name="Kamikawa R."/>
            <person name="Inagaki Y."/>
            <person name="Hashimoto T."/>
        </authorList>
    </citation>
    <scope>NUCLEOTIDE SEQUENCE [LARGE SCALE GENOMIC DNA]</scope>
    <source>
        <strain evidence="2">NY0173</strain>
    </source>
</reference>
<accession>A0A9K3GSK3</accession>
<gene>
    <name evidence="2" type="ORF">KIPB_016809</name>
</gene>
<keyword evidence="3" id="KW-1185">Reference proteome</keyword>
<sequence>AANLSVAFSKNFLCVLLIGVAYLLSDAGRKSGKKGHATSDIKGLITGIVM</sequence>
<evidence type="ECO:0000313" key="3">
    <source>
        <dbReference type="Proteomes" id="UP000265618"/>
    </source>
</evidence>
<keyword evidence="1" id="KW-1133">Transmembrane helix</keyword>
<feature type="transmembrane region" description="Helical" evidence="1">
    <location>
        <begin position="6"/>
        <end position="24"/>
    </location>
</feature>
<keyword evidence="1" id="KW-0812">Transmembrane</keyword>
<name>A0A9K3GSK3_9EUKA</name>
<organism evidence="2 3">
    <name type="scientific">Kipferlia bialata</name>
    <dbReference type="NCBI Taxonomy" id="797122"/>
    <lineage>
        <taxon>Eukaryota</taxon>
        <taxon>Metamonada</taxon>
        <taxon>Carpediemonas-like organisms</taxon>
        <taxon>Kipferlia</taxon>
    </lineage>
</organism>
<dbReference type="Proteomes" id="UP000265618">
    <property type="component" value="Unassembled WGS sequence"/>
</dbReference>
<dbReference type="EMBL" id="BDIP01010625">
    <property type="protein sequence ID" value="GIQ92816.1"/>
    <property type="molecule type" value="Genomic_DNA"/>
</dbReference>
<protein>
    <submittedName>
        <fullName evidence="2">Uncharacterized protein</fullName>
    </submittedName>
</protein>
<evidence type="ECO:0000313" key="2">
    <source>
        <dbReference type="EMBL" id="GIQ92816.1"/>
    </source>
</evidence>
<comment type="caution">
    <text evidence="2">The sequence shown here is derived from an EMBL/GenBank/DDBJ whole genome shotgun (WGS) entry which is preliminary data.</text>
</comment>
<feature type="non-terminal residue" evidence="2">
    <location>
        <position position="1"/>
    </location>
</feature>
<dbReference type="AlphaFoldDB" id="A0A9K3GSK3"/>
<feature type="non-terminal residue" evidence="2">
    <location>
        <position position="50"/>
    </location>
</feature>
<keyword evidence="1" id="KW-0472">Membrane</keyword>
<evidence type="ECO:0000256" key="1">
    <source>
        <dbReference type="SAM" id="Phobius"/>
    </source>
</evidence>